<keyword evidence="3 10" id="KW-0479">Metal-binding</keyword>
<evidence type="ECO:0000256" key="8">
    <source>
        <dbReference type="ARBA" id="ARBA00023014"/>
    </source>
</evidence>
<name>A0A949K7W4_9FIRM</name>
<dbReference type="AlphaFoldDB" id="A0A949K7W4"/>
<dbReference type="Pfam" id="PF12838">
    <property type="entry name" value="Fer4_7"/>
    <property type="match status" value="1"/>
</dbReference>
<feature type="binding site" evidence="10">
    <location>
        <position position="153"/>
    </location>
    <ligand>
        <name>[4Fe-4S] cluster</name>
        <dbReference type="ChEBI" id="CHEBI:49883"/>
        <label>3</label>
    </ligand>
</feature>
<feature type="transmembrane region" description="Helical" evidence="11">
    <location>
        <begin position="6"/>
        <end position="27"/>
    </location>
</feature>
<accession>A0A949K7W4</accession>
<evidence type="ECO:0000256" key="5">
    <source>
        <dbReference type="ARBA" id="ARBA00022967"/>
    </source>
</evidence>
<evidence type="ECO:0000313" key="14">
    <source>
        <dbReference type="EMBL" id="MBU9738253.1"/>
    </source>
</evidence>
<keyword evidence="2 10" id="KW-0004">4Fe-4S</keyword>
<dbReference type="InterPro" id="IPR050395">
    <property type="entry name" value="4Fe4S_Ferredoxin_RnfB"/>
</dbReference>
<feature type="binding site" evidence="10">
    <location>
        <position position="58"/>
    </location>
    <ligand>
        <name>[4Fe-4S] cluster</name>
        <dbReference type="ChEBI" id="CHEBI:49883"/>
        <label>1</label>
    </ligand>
</feature>
<keyword evidence="5 10" id="KW-1278">Translocase</keyword>
<dbReference type="NCBIfam" id="TIGR01944">
    <property type="entry name" value="rnfB"/>
    <property type="match status" value="1"/>
</dbReference>
<protein>
    <recommendedName>
        <fullName evidence="10">Ion-translocating oxidoreductase complex subunit B</fullName>
        <ecNumber evidence="10">7.-.-.-</ecNumber>
    </recommendedName>
    <alternativeName>
        <fullName evidence="10">Rnf electron transport complex subunit B</fullName>
    </alternativeName>
</protein>
<evidence type="ECO:0000256" key="7">
    <source>
        <dbReference type="ARBA" id="ARBA00023004"/>
    </source>
</evidence>
<keyword evidence="7 10" id="KW-0408">Iron</keyword>
<comment type="subcellular location">
    <subcellularLocation>
        <location evidence="10">Cell membrane</location>
    </subcellularLocation>
</comment>
<dbReference type="InterPro" id="IPR007202">
    <property type="entry name" value="4Fe-4S_dom"/>
</dbReference>
<comment type="caution">
    <text evidence="14">The sequence shown here is derived from an EMBL/GenBank/DDBJ whole genome shotgun (WGS) entry which is preliminary data.</text>
</comment>
<dbReference type="GO" id="GO:0005886">
    <property type="term" value="C:plasma membrane"/>
    <property type="evidence" value="ECO:0007669"/>
    <property type="project" value="UniProtKB-SubCell"/>
</dbReference>
<keyword evidence="10" id="KW-1003">Cell membrane</keyword>
<dbReference type="PROSITE" id="PS00198">
    <property type="entry name" value="4FE4S_FER_1"/>
    <property type="match status" value="2"/>
</dbReference>
<evidence type="ECO:0000256" key="3">
    <source>
        <dbReference type="ARBA" id="ARBA00022723"/>
    </source>
</evidence>
<feature type="binding site" evidence="10">
    <location>
        <position position="172"/>
    </location>
    <ligand>
        <name>[4Fe-4S] cluster</name>
        <dbReference type="ChEBI" id="CHEBI:49883"/>
        <label>3</label>
    </ligand>
</feature>
<evidence type="ECO:0000256" key="6">
    <source>
        <dbReference type="ARBA" id="ARBA00022982"/>
    </source>
</evidence>
<keyword evidence="9 10" id="KW-0472">Membrane</keyword>
<dbReference type="Gene3D" id="3.30.70.20">
    <property type="match status" value="2"/>
</dbReference>
<feature type="domain" description="4Fe-4S ferredoxin-type" evidence="12">
    <location>
        <begin position="163"/>
        <end position="192"/>
    </location>
</feature>
<keyword evidence="6 10" id="KW-0249">Electron transport</keyword>
<feature type="binding site" evidence="10">
    <location>
        <position position="178"/>
    </location>
    <ligand>
        <name>[4Fe-4S] cluster</name>
        <dbReference type="ChEBI" id="CHEBI:49883"/>
        <label>3</label>
    </ligand>
</feature>
<evidence type="ECO:0000256" key="1">
    <source>
        <dbReference type="ARBA" id="ARBA00022448"/>
    </source>
</evidence>
<comment type="caution">
    <text evidence="10">Lacks conserved residue(s) required for the propagation of feature annotation.</text>
</comment>
<evidence type="ECO:0000256" key="10">
    <source>
        <dbReference type="HAMAP-Rule" id="MF_00463"/>
    </source>
</evidence>
<feature type="binding site" evidence="10">
    <location>
        <position position="139"/>
    </location>
    <ligand>
        <name>[4Fe-4S] cluster</name>
        <dbReference type="ChEBI" id="CHEBI:49883"/>
        <label>2</label>
    </ligand>
</feature>
<dbReference type="EC" id="7.-.-.-" evidence="10"/>
<feature type="binding site" evidence="10">
    <location>
        <position position="182"/>
    </location>
    <ligand>
        <name>[4Fe-4S] cluster</name>
        <dbReference type="ChEBI" id="CHEBI:49883"/>
        <label>2</label>
    </ligand>
</feature>
<feature type="binding site" evidence="10">
    <location>
        <position position="53"/>
    </location>
    <ligand>
        <name>[4Fe-4S] cluster</name>
        <dbReference type="ChEBI" id="CHEBI:49883"/>
        <label>1</label>
    </ligand>
</feature>
<dbReference type="Gene3D" id="1.10.15.40">
    <property type="entry name" value="Electron transport complex subunit B, putative Fe-S cluster"/>
    <property type="match status" value="1"/>
</dbReference>
<dbReference type="InterPro" id="IPR010207">
    <property type="entry name" value="Elect_transpt_cplx_RnfB/RsxB"/>
</dbReference>
<dbReference type="PROSITE" id="PS51379">
    <property type="entry name" value="4FE4S_FER_2"/>
    <property type="match status" value="3"/>
</dbReference>
<dbReference type="GO" id="GO:0046872">
    <property type="term" value="F:metal ion binding"/>
    <property type="evidence" value="ECO:0007669"/>
    <property type="project" value="UniProtKB-KW"/>
</dbReference>
<feature type="domain" description="4Fe-4S ferredoxin-type" evidence="12">
    <location>
        <begin position="237"/>
        <end position="262"/>
    </location>
</feature>
<dbReference type="GO" id="GO:0051539">
    <property type="term" value="F:4 iron, 4 sulfur cluster binding"/>
    <property type="evidence" value="ECO:0007669"/>
    <property type="project" value="UniProtKB-UniRule"/>
</dbReference>
<dbReference type="SUPFAM" id="SSF54862">
    <property type="entry name" value="4Fe-4S ferredoxins"/>
    <property type="match status" value="2"/>
</dbReference>
<sequence>MLTGILIATAVVGGTGLLIGLMLGVAGEKLKVEVDEREEAILGVLPGNNCGGCGYAGCSGLAAAIVKGEAAVGGCPVGGAPVAEQVAAIMGQEVGESTRMVAFVKCAGTCERTEQDYHYHGIEDCKMMAFVPAGGPKSCNHGCIGYGSCVKACQFDAIHIVDGIALVDKEACKACGKCVSECPKNLIELVPYEQERLVQCNSMDKGKDVMKICKVGCIGCRMCEKVCEADAITITNNVAHIDPEKCTGCGACKEKCPRKIIL</sequence>
<keyword evidence="11" id="KW-0812">Transmembrane</keyword>
<dbReference type="Pfam" id="PF04060">
    <property type="entry name" value="FeS"/>
    <property type="match status" value="1"/>
</dbReference>
<dbReference type="Pfam" id="PF00037">
    <property type="entry name" value="Fer4"/>
    <property type="match status" value="1"/>
</dbReference>
<evidence type="ECO:0000256" key="2">
    <source>
        <dbReference type="ARBA" id="ARBA00022485"/>
    </source>
</evidence>
<keyword evidence="11" id="KW-1133">Transmembrane helix</keyword>
<dbReference type="RefSeq" id="WP_158347535.1">
    <property type="nucleotide sequence ID" value="NZ_JAHQCW010000031.1"/>
</dbReference>
<keyword evidence="8 10" id="KW-0411">Iron-sulfur</keyword>
<dbReference type="EMBL" id="JAHQCW010000031">
    <property type="protein sequence ID" value="MBU9738253.1"/>
    <property type="molecule type" value="Genomic_DNA"/>
</dbReference>
<evidence type="ECO:0000256" key="4">
    <source>
        <dbReference type="ARBA" id="ARBA00022737"/>
    </source>
</evidence>
<gene>
    <name evidence="10" type="primary">rnfB</name>
    <name evidence="14" type="ORF">KTH89_17045</name>
</gene>
<dbReference type="HAMAP" id="MF_00463">
    <property type="entry name" value="RsxB_RnfB"/>
    <property type="match status" value="1"/>
</dbReference>
<dbReference type="PANTHER" id="PTHR43560">
    <property type="entry name" value="ION-TRANSLOCATING OXIDOREDUCTASE COMPLEX SUBUNIT B"/>
    <property type="match status" value="1"/>
</dbReference>
<proteinExistence type="inferred from homology"/>
<comment type="similarity">
    <text evidence="10">Belongs to the 4Fe4S bacterial-type ferredoxin family. RnfB subfamily.</text>
</comment>
<keyword evidence="1 10" id="KW-0813">Transport</keyword>
<evidence type="ECO:0000256" key="9">
    <source>
        <dbReference type="ARBA" id="ARBA00023136"/>
    </source>
</evidence>
<comment type="function">
    <text evidence="10">Part of a membrane-bound complex that couples electron transfer with translocation of ions across the membrane.</text>
</comment>
<dbReference type="GO" id="GO:0022900">
    <property type="term" value="P:electron transport chain"/>
    <property type="evidence" value="ECO:0007669"/>
    <property type="project" value="UniProtKB-UniRule"/>
</dbReference>
<feature type="binding site" evidence="10">
    <location>
        <position position="75"/>
    </location>
    <ligand>
        <name>[4Fe-4S] cluster</name>
        <dbReference type="ChEBI" id="CHEBI:49883"/>
        <label>1</label>
    </ligand>
</feature>
<feature type="region of interest" description="Hydrophobic" evidence="10">
    <location>
        <begin position="1"/>
        <end position="27"/>
    </location>
</feature>
<feature type="binding site" evidence="10">
    <location>
        <position position="175"/>
    </location>
    <ligand>
        <name>[4Fe-4S] cluster</name>
        <dbReference type="ChEBI" id="CHEBI:49883"/>
        <label>3</label>
    </ligand>
</feature>
<comment type="subunit">
    <text evidence="10">The complex is composed of six subunits: RnfA, RnfB, RnfC, RnfD, RnfE and RnfG.</text>
</comment>
<evidence type="ECO:0000259" key="12">
    <source>
        <dbReference type="PROSITE" id="PS51379"/>
    </source>
</evidence>
<dbReference type="InterPro" id="IPR017896">
    <property type="entry name" value="4Fe4S_Fe-S-bd"/>
</dbReference>
<dbReference type="CDD" id="cd10549">
    <property type="entry name" value="MtMvhB_like"/>
    <property type="match status" value="1"/>
</dbReference>
<dbReference type="GO" id="GO:0009055">
    <property type="term" value="F:electron transfer activity"/>
    <property type="evidence" value="ECO:0007669"/>
    <property type="project" value="InterPro"/>
</dbReference>
<feature type="domain" description="4Fe-4S ferredoxin-type" evidence="12">
    <location>
        <begin position="208"/>
        <end position="236"/>
    </location>
</feature>
<evidence type="ECO:0000256" key="11">
    <source>
        <dbReference type="SAM" id="Phobius"/>
    </source>
</evidence>
<keyword evidence="15" id="KW-1185">Reference proteome</keyword>
<dbReference type="PROSITE" id="PS51656">
    <property type="entry name" value="4FE4S"/>
    <property type="match status" value="1"/>
</dbReference>
<dbReference type="Proteomes" id="UP000712157">
    <property type="component" value="Unassembled WGS sequence"/>
</dbReference>
<reference evidence="14" key="1">
    <citation type="submission" date="2021-06" db="EMBL/GenBank/DDBJ databases">
        <title>Description of novel taxa of the family Lachnospiraceae.</title>
        <authorList>
            <person name="Chaplin A.V."/>
            <person name="Sokolova S.R."/>
            <person name="Pikina A.P."/>
            <person name="Korzhanova M."/>
            <person name="Belova V."/>
            <person name="Korostin D."/>
            <person name="Efimov B.A."/>
        </authorList>
    </citation>
    <scope>NUCLEOTIDE SEQUENCE</scope>
    <source>
        <strain evidence="14">ASD5720</strain>
    </source>
</reference>
<comment type="cofactor">
    <cofactor evidence="10">
        <name>[4Fe-4S] cluster</name>
        <dbReference type="ChEBI" id="CHEBI:49883"/>
    </cofactor>
    <text evidence="10">Binds 3 [4Fe-4S] clusters.</text>
</comment>
<keyword evidence="4 10" id="KW-0677">Repeat</keyword>
<evidence type="ECO:0000259" key="13">
    <source>
        <dbReference type="PROSITE" id="PS51656"/>
    </source>
</evidence>
<dbReference type="PANTHER" id="PTHR43560:SF1">
    <property type="entry name" value="ION-TRANSLOCATING OXIDOREDUCTASE COMPLEX SUBUNIT B"/>
    <property type="match status" value="1"/>
</dbReference>
<feature type="binding site" evidence="10">
    <location>
        <position position="143"/>
    </location>
    <ligand>
        <name>[4Fe-4S] cluster</name>
        <dbReference type="ChEBI" id="CHEBI:49883"/>
        <label>2</label>
    </ligand>
</feature>
<feature type="binding site" evidence="10">
    <location>
        <position position="149"/>
    </location>
    <ligand>
        <name>[4Fe-4S] cluster</name>
        <dbReference type="ChEBI" id="CHEBI:49883"/>
        <label>2</label>
    </ligand>
</feature>
<evidence type="ECO:0000313" key="15">
    <source>
        <dbReference type="Proteomes" id="UP000712157"/>
    </source>
</evidence>
<organism evidence="14 15">
    <name type="scientific">Diplocloster agilis</name>
    <dbReference type="NCBI Taxonomy" id="2850323"/>
    <lineage>
        <taxon>Bacteria</taxon>
        <taxon>Bacillati</taxon>
        <taxon>Bacillota</taxon>
        <taxon>Clostridia</taxon>
        <taxon>Lachnospirales</taxon>
        <taxon>Lachnospiraceae</taxon>
        <taxon>Diplocloster</taxon>
    </lineage>
</organism>
<dbReference type="InterPro" id="IPR017900">
    <property type="entry name" value="4Fe4S_Fe_S_CS"/>
</dbReference>
<feature type="binding site" evidence="10">
    <location>
        <position position="50"/>
    </location>
    <ligand>
        <name>[4Fe-4S] cluster</name>
        <dbReference type="ChEBI" id="CHEBI:49883"/>
        <label>1</label>
    </ligand>
</feature>
<feature type="domain" description="4Fe-4S" evidence="13">
    <location>
        <begin position="33"/>
        <end position="92"/>
    </location>
</feature>